<keyword evidence="1" id="KW-1133">Transmembrane helix</keyword>
<evidence type="ECO:0000313" key="3">
    <source>
        <dbReference type="Proteomes" id="UP000091820"/>
    </source>
</evidence>
<dbReference type="VEuPathDB" id="VectorBase:GBRI029538"/>
<organism evidence="2 3">
    <name type="scientific">Glossina brevipalpis</name>
    <dbReference type="NCBI Taxonomy" id="37001"/>
    <lineage>
        <taxon>Eukaryota</taxon>
        <taxon>Metazoa</taxon>
        <taxon>Ecdysozoa</taxon>
        <taxon>Arthropoda</taxon>
        <taxon>Hexapoda</taxon>
        <taxon>Insecta</taxon>
        <taxon>Pterygota</taxon>
        <taxon>Neoptera</taxon>
        <taxon>Endopterygota</taxon>
        <taxon>Diptera</taxon>
        <taxon>Brachycera</taxon>
        <taxon>Muscomorpha</taxon>
        <taxon>Hippoboscoidea</taxon>
        <taxon>Glossinidae</taxon>
        <taxon>Glossina</taxon>
    </lineage>
</organism>
<evidence type="ECO:0000256" key="1">
    <source>
        <dbReference type="SAM" id="Phobius"/>
    </source>
</evidence>
<dbReference type="EnsemblMetazoa" id="GBRI029538-RA">
    <property type="protein sequence ID" value="GBRI029538-PA"/>
    <property type="gene ID" value="GBRI029538"/>
</dbReference>
<evidence type="ECO:0000313" key="2">
    <source>
        <dbReference type="EnsemblMetazoa" id="GBRI029538-PA"/>
    </source>
</evidence>
<sequence>MTPDVHIPPKHNIRVHTYHLQTVESIHVNIHMRCNGYLAITIQIIVNNIDTLVPPKYIQYIYIEFKLIWFLFGVSALLSHISMSDVCTKTTLIGVGLLNSAKLIHLYLQPANYKPSN</sequence>
<keyword evidence="3" id="KW-1185">Reference proteome</keyword>
<reference evidence="3" key="1">
    <citation type="submission" date="2014-03" db="EMBL/GenBank/DDBJ databases">
        <authorList>
            <person name="Aksoy S."/>
            <person name="Warren W."/>
            <person name="Wilson R.K."/>
        </authorList>
    </citation>
    <scope>NUCLEOTIDE SEQUENCE [LARGE SCALE GENOMIC DNA]</scope>
    <source>
        <strain evidence="3">IAEA</strain>
    </source>
</reference>
<accession>A0A1A9WRJ9</accession>
<keyword evidence="1" id="KW-0472">Membrane</keyword>
<proteinExistence type="predicted"/>
<dbReference type="AlphaFoldDB" id="A0A1A9WRJ9"/>
<name>A0A1A9WRJ9_9MUSC</name>
<keyword evidence="1" id="KW-0812">Transmembrane</keyword>
<reference evidence="2" key="2">
    <citation type="submission" date="2020-05" db="UniProtKB">
        <authorList>
            <consortium name="EnsemblMetazoa"/>
        </authorList>
    </citation>
    <scope>IDENTIFICATION</scope>
    <source>
        <strain evidence="2">IAEA</strain>
    </source>
</reference>
<dbReference type="Proteomes" id="UP000091820">
    <property type="component" value="Unassembled WGS sequence"/>
</dbReference>
<feature type="transmembrane region" description="Helical" evidence="1">
    <location>
        <begin position="57"/>
        <end position="78"/>
    </location>
</feature>
<protein>
    <submittedName>
        <fullName evidence="2">Uncharacterized protein</fullName>
    </submittedName>
</protein>